<feature type="region of interest" description="Disordered" evidence="1">
    <location>
        <begin position="64"/>
        <end position="113"/>
    </location>
</feature>
<proteinExistence type="predicted"/>
<accession>A0A2Z7B695</accession>
<evidence type="ECO:0000313" key="3">
    <source>
        <dbReference type="Proteomes" id="UP000250235"/>
    </source>
</evidence>
<name>A0A2Z7B695_9LAMI</name>
<protein>
    <submittedName>
        <fullName evidence="2">Carboxyl-terminal-processing peptidase 1, chloroplastic</fullName>
    </submittedName>
</protein>
<organism evidence="2 3">
    <name type="scientific">Dorcoceras hygrometricum</name>
    <dbReference type="NCBI Taxonomy" id="472368"/>
    <lineage>
        <taxon>Eukaryota</taxon>
        <taxon>Viridiplantae</taxon>
        <taxon>Streptophyta</taxon>
        <taxon>Embryophyta</taxon>
        <taxon>Tracheophyta</taxon>
        <taxon>Spermatophyta</taxon>
        <taxon>Magnoliopsida</taxon>
        <taxon>eudicotyledons</taxon>
        <taxon>Gunneridae</taxon>
        <taxon>Pentapetalae</taxon>
        <taxon>asterids</taxon>
        <taxon>lamiids</taxon>
        <taxon>Lamiales</taxon>
        <taxon>Gesneriaceae</taxon>
        <taxon>Didymocarpoideae</taxon>
        <taxon>Trichosporeae</taxon>
        <taxon>Loxocarpinae</taxon>
        <taxon>Dorcoceras</taxon>
    </lineage>
</organism>
<evidence type="ECO:0000313" key="2">
    <source>
        <dbReference type="EMBL" id="KZV30024.1"/>
    </source>
</evidence>
<sequence length="235" mass="25613">MTAHRCLHSAKRRVRPRAQHVRTEAATCAHSAGRWAAGAAHSKSGPRLKSRLLRQSALEKVMNLSRTESPRRGGWNKSNHGNGRRTAAGGARVGGRRGEGDERLATSPHDPLGTIDSACKNQLVMVSIQYGPFNTYIPIRSTTIGKSRVARDPITIHTSRRSNSDITCVTSIGYPRTKASGESSTTKHRLLHASGPHPIPIRSMTIDLSSQAFPAVFAETSEGAYWSCREVAMPW</sequence>
<dbReference type="EMBL" id="KV008768">
    <property type="protein sequence ID" value="KZV30024.1"/>
    <property type="molecule type" value="Genomic_DNA"/>
</dbReference>
<dbReference type="Proteomes" id="UP000250235">
    <property type="component" value="Unassembled WGS sequence"/>
</dbReference>
<evidence type="ECO:0000256" key="1">
    <source>
        <dbReference type="SAM" id="MobiDB-lite"/>
    </source>
</evidence>
<gene>
    <name evidence="2" type="ORF">F511_33397</name>
</gene>
<keyword evidence="3" id="KW-1185">Reference proteome</keyword>
<dbReference type="AlphaFoldDB" id="A0A2Z7B695"/>
<reference evidence="2 3" key="1">
    <citation type="journal article" date="2015" name="Proc. Natl. Acad. Sci. U.S.A.">
        <title>The resurrection genome of Boea hygrometrica: A blueprint for survival of dehydration.</title>
        <authorList>
            <person name="Xiao L."/>
            <person name="Yang G."/>
            <person name="Zhang L."/>
            <person name="Yang X."/>
            <person name="Zhao S."/>
            <person name="Ji Z."/>
            <person name="Zhou Q."/>
            <person name="Hu M."/>
            <person name="Wang Y."/>
            <person name="Chen M."/>
            <person name="Xu Y."/>
            <person name="Jin H."/>
            <person name="Xiao X."/>
            <person name="Hu G."/>
            <person name="Bao F."/>
            <person name="Hu Y."/>
            <person name="Wan P."/>
            <person name="Li L."/>
            <person name="Deng X."/>
            <person name="Kuang T."/>
            <person name="Xiang C."/>
            <person name="Zhu J.K."/>
            <person name="Oliver M.J."/>
            <person name="He Y."/>
        </authorList>
    </citation>
    <scope>NUCLEOTIDE SEQUENCE [LARGE SCALE GENOMIC DNA]</scope>
    <source>
        <strain evidence="3">cv. XS01</strain>
    </source>
</reference>